<evidence type="ECO:0000313" key="2">
    <source>
        <dbReference type="EMBL" id="SDY02790.1"/>
    </source>
</evidence>
<evidence type="ECO:0000313" key="3">
    <source>
        <dbReference type="Proteomes" id="UP000182902"/>
    </source>
</evidence>
<gene>
    <name evidence="2" type="ORF">SAMN05216247_102457</name>
</gene>
<sequence>MLVATSIVEYLKRNRLVIATAESCTAGKIITLLSEVDGGGACIESGYVVYSPEAKQRLLKVRAYTINTFNLTSREVAREMVLGALDDSPANVAIATTGILGPDVVDGIPPGTVCFAWAYRVGRGLSVFSRKERFMGSREEVQLAASLHALKSLPHFHQLAMAGEGA</sequence>
<reference evidence="2 3" key="1">
    <citation type="submission" date="2016-10" db="EMBL/GenBank/DDBJ databases">
        <authorList>
            <person name="de Groot N.N."/>
        </authorList>
    </citation>
    <scope>NUCLEOTIDE SEQUENCE [LARGE SCALE GENOMIC DNA]</scope>
    <source>
        <strain evidence="2 3">ICMP 14252</strain>
    </source>
</reference>
<dbReference type="Proteomes" id="UP000182902">
    <property type="component" value="Unassembled WGS sequence"/>
</dbReference>
<dbReference type="NCBIfam" id="TIGR00199">
    <property type="entry name" value="PncC_domain"/>
    <property type="match status" value="1"/>
</dbReference>
<dbReference type="SUPFAM" id="SSF142433">
    <property type="entry name" value="CinA-like"/>
    <property type="match status" value="1"/>
</dbReference>
<dbReference type="EMBL" id="FNOX01000002">
    <property type="protein sequence ID" value="SDY02790.1"/>
    <property type="molecule type" value="Genomic_DNA"/>
</dbReference>
<feature type="domain" description="CinA C-terminal" evidence="1">
    <location>
        <begin position="4"/>
        <end position="154"/>
    </location>
</feature>
<dbReference type="InterPro" id="IPR036653">
    <property type="entry name" value="CinA-like_C"/>
</dbReference>
<name>A0A1H3GIB3_9PSED</name>
<organism evidence="2 3">
    <name type="scientific">Pseudomonas salomonii</name>
    <dbReference type="NCBI Taxonomy" id="191391"/>
    <lineage>
        <taxon>Bacteria</taxon>
        <taxon>Pseudomonadati</taxon>
        <taxon>Pseudomonadota</taxon>
        <taxon>Gammaproteobacteria</taxon>
        <taxon>Pseudomonadales</taxon>
        <taxon>Pseudomonadaceae</taxon>
        <taxon>Pseudomonas</taxon>
    </lineage>
</organism>
<dbReference type="InterPro" id="IPR008136">
    <property type="entry name" value="CinA_C"/>
</dbReference>
<protein>
    <submittedName>
        <fullName evidence="2">Amidohydrolase, PncC family</fullName>
    </submittedName>
</protein>
<dbReference type="GO" id="GO:0016787">
    <property type="term" value="F:hydrolase activity"/>
    <property type="evidence" value="ECO:0007669"/>
    <property type="project" value="UniProtKB-KW"/>
</dbReference>
<proteinExistence type="predicted"/>
<keyword evidence="2" id="KW-0378">Hydrolase</keyword>
<accession>A0A1H3GIB3</accession>
<dbReference type="Gene3D" id="3.90.950.20">
    <property type="entry name" value="CinA-like"/>
    <property type="match status" value="1"/>
</dbReference>
<dbReference type="RefSeq" id="WP_069787799.1">
    <property type="nucleotide sequence ID" value="NZ_FNOX01000002.1"/>
</dbReference>
<evidence type="ECO:0000259" key="1">
    <source>
        <dbReference type="Pfam" id="PF02464"/>
    </source>
</evidence>
<dbReference type="Pfam" id="PF02464">
    <property type="entry name" value="CinA"/>
    <property type="match status" value="1"/>
</dbReference>
<dbReference type="AlphaFoldDB" id="A0A1H3GIB3"/>